<feature type="domain" description="Fungal lipase-type" evidence="2">
    <location>
        <begin position="130"/>
        <end position="283"/>
    </location>
</feature>
<keyword evidence="1" id="KW-0812">Transmembrane</keyword>
<dbReference type="EMBL" id="ACKP02000048">
    <property type="protein sequence ID" value="EEX76562.1"/>
    <property type="molecule type" value="Genomic_DNA"/>
</dbReference>
<dbReference type="Gene3D" id="3.40.50.1820">
    <property type="entry name" value="alpha/beta hydrolase"/>
    <property type="match status" value="1"/>
</dbReference>
<dbReference type="STRING" id="546271.Selsp_0581"/>
<evidence type="ECO:0000256" key="1">
    <source>
        <dbReference type="SAM" id="Phobius"/>
    </source>
</evidence>
<comment type="caution">
    <text evidence="3">The sequence shown here is derived from an EMBL/GenBank/DDBJ whole genome shotgun (WGS) entry which is preliminary data.</text>
</comment>
<gene>
    <name evidence="3" type="ORF">SELSPUOL_02088</name>
</gene>
<keyword evidence="1" id="KW-1133">Transmembrane helix</keyword>
<dbReference type="SUPFAM" id="SSF53474">
    <property type="entry name" value="alpha/beta-Hydrolases"/>
    <property type="match status" value="1"/>
</dbReference>
<sequence>MSTKWTFVRVVSSFFIIHFPKRSEHFVGGGVEMERKNFAERRFLPLVSALLFFCLAFLPLSASAQEEPEIDLLAALVSSASYSDDGGLLVRSWLKETAWDFQSRSTSTRAAEGRVHLARKTLADGRRIAVLSFPGTENKKDIEVDLRLSAVPFGGTSPSEFTAVAAGSDARDLPHVHKGFNDFVMAALFTEEMPEFGNRTAGEALADELKEHPEEVLYLTGHSLGGAASLVTAARLADLGVPPEQLRVITFGAPAVGDEKFARLYETKLHFTRIVMKADPVVAILQSLGKGFVQFGEKIVWKPRTREDRFHHEMALYFDEALRCYYDAVQTDSPHELFCGTPQELAGGLYVAASSFDLPEALAQDAPYIERAVHDALDVRYAPTVFSTQGGTQESLFAAARAAGCKYVLVEHFSGNLLRERHGSFRLTLEEELYTSDGRLLSMESRSTNTGDLPAIEAFLYLMYKGSETRDAALGL</sequence>
<dbReference type="InterPro" id="IPR051218">
    <property type="entry name" value="Sec_MonoDiacylglyc_Lipase"/>
</dbReference>
<evidence type="ECO:0000313" key="3">
    <source>
        <dbReference type="EMBL" id="EEX76562.1"/>
    </source>
</evidence>
<dbReference type="GO" id="GO:0006629">
    <property type="term" value="P:lipid metabolic process"/>
    <property type="evidence" value="ECO:0007669"/>
    <property type="project" value="InterPro"/>
</dbReference>
<evidence type="ECO:0000259" key="2">
    <source>
        <dbReference type="Pfam" id="PF01764"/>
    </source>
</evidence>
<name>C9LX85_SELS3</name>
<dbReference type="Proteomes" id="UP000003505">
    <property type="component" value="Unassembled WGS sequence"/>
</dbReference>
<feature type="transmembrane region" description="Helical" evidence="1">
    <location>
        <begin position="43"/>
        <end position="62"/>
    </location>
</feature>
<dbReference type="InterPro" id="IPR029058">
    <property type="entry name" value="AB_hydrolase_fold"/>
</dbReference>
<protein>
    <submittedName>
        <fullName evidence="3">Triacylglycerol lipase</fullName>
    </submittedName>
</protein>
<keyword evidence="1" id="KW-0472">Membrane</keyword>
<dbReference type="eggNOG" id="COG3675">
    <property type="taxonomic scope" value="Bacteria"/>
</dbReference>
<dbReference type="PANTHER" id="PTHR45856:SF24">
    <property type="entry name" value="FUNGAL LIPASE-LIKE DOMAIN-CONTAINING PROTEIN"/>
    <property type="match status" value="1"/>
</dbReference>
<reference evidence="3 4" key="1">
    <citation type="submission" date="2009-09" db="EMBL/GenBank/DDBJ databases">
        <authorList>
            <person name="Weinstock G."/>
            <person name="Sodergren E."/>
            <person name="Clifton S."/>
            <person name="Fulton L."/>
            <person name="Fulton B."/>
            <person name="Courtney L."/>
            <person name="Fronick C."/>
            <person name="Harrison M."/>
            <person name="Strong C."/>
            <person name="Farmer C."/>
            <person name="Delahaunty K."/>
            <person name="Markovic C."/>
            <person name="Hall O."/>
            <person name="Minx P."/>
            <person name="Tomlinson C."/>
            <person name="Mitreva M."/>
            <person name="Nelson J."/>
            <person name="Hou S."/>
            <person name="Wollam A."/>
            <person name="Pepin K.H."/>
            <person name="Johnson M."/>
            <person name="Bhonagiri V."/>
            <person name="Nash W.E."/>
            <person name="Warren W."/>
            <person name="Chinwalla A."/>
            <person name="Mardis E.R."/>
            <person name="Wilson R.K."/>
        </authorList>
    </citation>
    <scope>NUCLEOTIDE SEQUENCE [LARGE SCALE GENOMIC DNA]</scope>
    <source>
        <strain evidence="4">ATCC 35185 / DSM 20758 / VPI D19B-28</strain>
    </source>
</reference>
<evidence type="ECO:0000313" key="4">
    <source>
        <dbReference type="Proteomes" id="UP000003505"/>
    </source>
</evidence>
<dbReference type="AlphaFoldDB" id="C9LX85"/>
<dbReference type="Pfam" id="PF01764">
    <property type="entry name" value="Lipase_3"/>
    <property type="match status" value="1"/>
</dbReference>
<organism evidence="3 4">
    <name type="scientific">Selenomonas sputigena (strain ATCC 35185 / DSM 20758 / CCUG 44933 / VPI D19B-28)</name>
    <dbReference type="NCBI Taxonomy" id="546271"/>
    <lineage>
        <taxon>Bacteria</taxon>
        <taxon>Bacillati</taxon>
        <taxon>Bacillota</taxon>
        <taxon>Negativicutes</taxon>
        <taxon>Selenomonadales</taxon>
        <taxon>Selenomonadaceae</taxon>
        <taxon>Selenomonas</taxon>
    </lineage>
</organism>
<accession>C9LX85</accession>
<dbReference type="InterPro" id="IPR002921">
    <property type="entry name" value="Fungal_lipase-type"/>
</dbReference>
<dbReference type="CDD" id="cd00519">
    <property type="entry name" value="Lipase_3"/>
    <property type="match status" value="1"/>
</dbReference>
<proteinExistence type="predicted"/>
<dbReference type="PANTHER" id="PTHR45856">
    <property type="entry name" value="ALPHA/BETA-HYDROLASES SUPERFAMILY PROTEIN"/>
    <property type="match status" value="1"/>
</dbReference>